<dbReference type="Pfam" id="PF00440">
    <property type="entry name" value="TetR_N"/>
    <property type="match status" value="1"/>
</dbReference>
<dbReference type="FunFam" id="1.10.10.60:FF:000141">
    <property type="entry name" value="TetR family transcriptional regulator"/>
    <property type="match status" value="1"/>
</dbReference>
<dbReference type="PRINTS" id="PR00455">
    <property type="entry name" value="HTHTETR"/>
</dbReference>
<protein>
    <submittedName>
        <fullName evidence="6">TetR family transcriptional regulator</fullName>
    </submittedName>
</protein>
<dbReference type="InterPro" id="IPR009057">
    <property type="entry name" value="Homeodomain-like_sf"/>
</dbReference>
<dbReference type="EMBL" id="WIAO01000018">
    <property type="protein sequence ID" value="MQM26887.1"/>
    <property type="molecule type" value="Genomic_DNA"/>
</dbReference>
<proteinExistence type="predicted"/>
<evidence type="ECO:0000256" key="3">
    <source>
        <dbReference type="ARBA" id="ARBA00023163"/>
    </source>
</evidence>
<evidence type="ECO:0000259" key="5">
    <source>
        <dbReference type="PROSITE" id="PS50977"/>
    </source>
</evidence>
<reference evidence="6 7" key="1">
    <citation type="submission" date="2019-10" db="EMBL/GenBank/DDBJ databases">
        <title>Glycomyces albidus sp. nov., a novel actinomycete isolated from rhizosphere soil of wheat (Triticum aestivum L.).</title>
        <authorList>
            <person name="Qian L."/>
        </authorList>
    </citation>
    <scope>NUCLEOTIDE SEQUENCE [LARGE SCALE GENOMIC DNA]</scope>
    <source>
        <strain evidence="6 7">NEAU-7082</strain>
    </source>
</reference>
<dbReference type="InterPro" id="IPR001647">
    <property type="entry name" value="HTH_TetR"/>
</dbReference>
<keyword evidence="2 4" id="KW-0238">DNA-binding</keyword>
<dbReference type="GO" id="GO:0045892">
    <property type="term" value="P:negative regulation of DNA-templated transcription"/>
    <property type="evidence" value="ECO:0007669"/>
    <property type="project" value="UniProtKB-ARBA"/>
</dbReference>
<evidence type="ECO:0000256" key="2">
    <source>
        <dbReference type="ARBA" id="ARBA00023125"/>
    </source>
</evidence>
<keyword evidence="7" id="KW-1185">Reference proteome</keyword>
<evidence type="ECO:0000256" key="1">
    <source>
        <dbReference type="ARBA" id="ARBA00023015"/>
    </source>
</evidence>
<dbReference type="Proteomes" id="UP000477750">
    <property type="component" value="Unassembled WGS sequence"/>
</dbReference>
<dbReference type="PANTHER" id="PTHR30055:SF226">
    <property type="entry name" value="HTH-TYPE TRANSCRIPTIONAL REGULATOR PKSA"/>
    <property type="match status" value="1"/>
</dbReference>
<evidence type="ECO:0000313" key="7">
    <source>
        <dbReference type="Proteomes" id="UP000477750"/>
    </source>
</evidence>
<evidence type="ECO:0000256" key="4">
    <source>
        <dbReference type="PROSITE-ProRule" id="PRU00335"/>
    </source>
</evidence>
<keyword evidence="1" id="KW-0805">Transcription regulation</keyword>
<accession>A0A6L5GB28</accession>
<dbReference type="SUPFAM" id="SSF46689">
    <property type="entry name" value="Homeodomain-like"/>
    <property type="match status" value="1"/>
</dbReference>
<feature type="DNA-binding region" description="H-T-H motif" evidence="4">
    <location>
        <begin position="40"/>
        <end position="59"/>
    </location>
</feature>
<dbReference type="PANTHER" id="PTHR30055">
    <property type="entry name" value="HTH-TYPE TRANSCRIPTIONAL REGULATOR RUTR"/>
    <property type="match status" value="1"/>
</dbReference>
<dbReference type="AlphaFoldDB" id="A0A6L5GB28"/>
<comment type="caution">
    <text evidence="6">The sequence shown here is derived from an EMBL/GenBank/DDBJ whole genome shotgun (WGS) entry which is preliminary data.</text>
</comment>
<organism evidence="6 7">
    <name type="scientific">Glycomyces albidus</name>
    <dbReference type="NCBI Taxonomy" id="2656774"/>
    <lineage>
        <taxon>Bacteria</taxon>
        <taxon>Bacillati</taxon>
        <taxon>Actinomycetota</taxon>
        <taxon>Actinomycetes</taxon>
        <taxon>Glycomycetales</taxon>
        <taxon>Glycomycetaceae</taxon>
        <taxon>Glycomyces</taxon>
    </lineage>
</organism>
<dbReference type="InterPro" id="IPR050109">
    <property type="entry name" value="HTH-type_TetR-like_transc_reg"/>
</dbReference>
<dbReference type="GO" id="GO:0003700">
    <property type="term" value="F:DNA-binding transcription factor activity"/>
    <property type="evidence" value="ECO:0007669"/>
    <property type="project" value="TreeGrafter"/>
</dbReference>
<evidence type="ECO:0000313" key="6">
    <source>
        <dbReference type="EMBL" id="MQM26887.1"/>
    </source>
</evidence>
<name>A0A6L5GB28_9ACTN</name>
<feature type="domain" description="HTH tetR-type" evidence="5">
    <location>
        <begin position="17"/>
        <end position="77"/>
    </location>
</feature>
<dbReference type="Gene3D" id="1.10.357.10">
    <property type="entry name" value="Tetracycline Repressor, domain 2"/>
    <property type="match status" value="1"/>
</dbReference>
<dbReference type="PROSITE" id="PS50977">
    <property type="entry name" value="HTH_TETR_2"/>
    <property type="match status" value="1"/>
</dbReference>
<keyword evidence="3" id="KW-0804">Transcription</keyword>
<sequence length="195" mass="21369">MAGEAEAVAPVRRLKRAERREQILDAATSAFSRSGYTATGLEDIAAAAGISRAILYRHFDSKAELYQQVLDRVCQRLYAETGEGEYTQASIDGLVRAAAQDPDGFRLLFDRAAREPEFAAEMLRFRDNMTKAAHRYLVEVVKDPAWAVWAAQMAATTAIGAVLAWLDAGQPDPGLVAARIRRTVEGVIEAARTEN</sequence>
<dbReference type="GO" id="GO:0000976">
    <property type="term" value="F:transcription cis-regulatory region binding"/>
    <property type="evidence" value="ECO:0007669"/>
    <property type="project" value="TreeGrafter"/>
</dbReference>
<gene>
    <name evidence="6" type="ORF">GFD30_15095</name>
</gene>